<dbReference type="RefSeq" id="WP_188158995.1">
    <property type="nucleotide sequence ID" value="NZ_BMGH01000001.1"/>
</dbReference>
<evidence type="ECO:0000256" key="1">
    <source>
        <dbReference type="SAM" id="SignalP"/>
    </source>
</evidence>
<reference evidence="2" key="2">
    <citation type="submission" date="2020-09" db="EMBL/GenBank/DDBJ databases">
        <authorList>
            <person name="Sun Q."/>
            <person name="Zhou Y."/>
        </authorList>
    </citation>
    <scope>NUCLEOTIDE SEQUENCE</scope>
    <source>
        <strain evidence="2">CGMCC 1.12921</strain>
    </source>
</reference>
<protein>
    <submittedName>
        <fullName evidence="2">Uncharacterized protein</fullName>
    </submittedName>
</protein>
<keyword evidence="3" id="KW-1185">Reference proteome</keyword>
<comment type="caution">
    <text evidence="2">The sequence shown here is derived from an EMBL/GenBank/DDBJ whole genome shotgun (WGS) entry which is preliminary data.</text>
</comment>
<dbReference type="AlphaFoldDB" id="A0A8J2Y7V3"/>
<sequence length="146" mass="15725">MKTIITTSLAIFSLAALTACGGGNDGEASDINITAEQADGPKDYVAVYEKQLITIADAVEAVTDEQSAQVAAQVIRDASAELEIIAKKAETMSQIEQARFAMSFTTELADTQMRLMGAMQRLYQTDPETMQLISDAMEDLPSPVEQ</sequence>
<organism evidence="2 3">
    <name type="scientific">Aquisalinus flavus</name>
    <dbReference type="NCBI Taxonomy" id="1526572"/>
    <lineage>
        <taxon>Bacteria</taxon>
        <taxon>Pseudomonadati</taxon>
        <taxon>Pseudomonadota</taxon>
        <taxon>Alphaproteobacteria</taxon>
        <taxon>Parvularculales</taxon>
        <taxon>Parvularculaceae</taxon>
        <taxon>Aquisalinus</taxon>
    </lineage>
</organism>
<dbReference type="PROSITE" id="PS51257">
    <property type="entry name" value="PROKAR_LIPOPROTEIN"/>
    <property type="match status" value="1"/>
</dbReference>
<keyword evidence="1" id="KW-0732">Signal</keyword>
<evidence type="ECO:0000313" key="3">
    <source>
        <dbReference type="Proteomes" id="UP000613582"/>
    </source>
</evidence>
<proteinExistence type="predicted"/>
<evidence type="ECO:0000313" key="2">
    <source>
        <dbReference type="EMBL" id="GGD07360.1"/>
    </source>
</evidence>
<reference evidence="2" key="1">
    <citation type="journal article" date="2014" name="Int. J. Syst. Evol. Microbiol.">
        <title>Complete genome sequence of Corynebacterium casei LMG S-19264T (=DSM 44701T), isolated from a smear-ripened cheese.</title>
        <authorList>
            <consortium name="US DOE Joint Genome Institute (JGI-PGF)"/>
            <person name="Walter F."/>
            <person name="Albersmeier A."/>
            <person name="Kalinowski J."/>
            <person name="Ruckert C."/>
        </authorList>
    </citation>
    <scope>NUCLEOTIDE SEQUENCE</scope>
    <source>
        <strain evidence="2">CGMCC 1.12921</strain>
    </source>
</reference>
<dbReference type="Proteomes" id="UP000613582">
    <property type="component" value="Unassembled WGS sequence"/>
</dbReference>
<gene>
    <name evidence="2" type="ORF">GCM10011342_15220</name>
</gene>
<feature type="chain" id="PRO_5035144448" evidence="1">
    <location>
        <begin position="22"/>
        <end position="146"/>
    </location>
</feature>
<feature type="signal peptide" evidence="1">
    <location>
        <begin position="1"/>
        <end position="21"/>
    </location>
</feature>
<name>A0A8J2Y7V3_9PROT</name>
<dbReference type="EMBL" id="BMGH01000001">
    <property type="protein sequence ID" value="GGD07360.1"/>
    <property type="molecule type" value="Genomic_DNA"/>
</dbReference>
<accession>A0A8J2Y7V3</accession>